<evidence type="ECO:0000313" key="3">
    <source>
        <dbReference type="Proteomes" id="UP000238563"/>
    </source>
</evidence>
<dbReference type="OrthoDB" id="8001261at2"/>
<evidence type="ECO:0000256" key="1">
    <source>
        <dbReference type="SAM" id="SignalP"/>
    </source>
</evidence>
<proteinExistence type="predicted"/>
<keyword evidence="1" id="KW-0732">Signal</keyword>
<gene>
    <name evidence="2" type="ORF">C5750_19980</name>
</gene>
<comment type="caution">
    <text evidence="2">The sequence shown here is derived from an EMBL/GenBank/DDBJ whole genome shotgun (WGS) entry which is preliminary data.</text>
</comment>
<dbReference type="EMBL" id="PVBT01000006">
    <property type="protein sequence ID" value="PRD51115.1"/>
    <property type="molecule type" value="Genomic_DNA"/>
</dbReference>
<organism evidence="2 3">
    <name type="scientific">Phyllobacterium myrsinacearum</name>
    <dbReference type="NCBI Taxonomy" id="28101"/>
    <lineage>
        <taxon>Bacteria</taxon>
        <taxon>Pseudomonadati</taxon>
        <taxon>Pseudomonadota</taxon>
        <taxon>Alphaproteobacteria</taxon>
        <taxon>Hyphomicrobiales</taxon>
        <taxon>Phyllobacteriaceae</taxon>
        <taxon>Phyllobacterium</taxon>
    </lineage>
</organism>
<reference evidence="2 3" key="1">
    <citation type="submission" date="2018-02" db="EMBL/GenBank/DDBJ databases">
        <title>The draft genome of Phyllobacterium myrsinacearum DSM5892.</title>
        <authorList>
            <person name="Li L."/>
            <person name="Liu L."/>
            <person name="Zhang X."/>
            <person name="Wang T."/>
        </authorList>
    </citation>
    <scope>NUCLEOTIDE SEQUENCE [LARGE SCALE GENOMIC DNA]</scope>
    <source>
        <strain evidence="2 3">DSM 5892</strain>
    </source>
</reference>
<evidence type="ECO:0008006" key="4">
    <source>
        <dbReference type="Google" id="ProtNLM"/>
    </source>
</evidence>
<keyword evidence="3" id="KW-1185">Reference proteome</keyword>
<accession>A0A2S9JDZ6</accession>
<protein>
    <recommendedName>
        <fullName evidence="4">Antifreeze protein</fullName>
    </recommendedName>
</protein>
<evidence type="ECO:0000313" key="2">
    <source>
        <dbReference type="EMBL" id="PRD51115.1"/>
    </source>
</evidence>
<dbReference type="RefSeq" id="WP_105735989.1">
    <property type="nucleotide sequence ID" value="NZ_PVBT01000006.1"/>
</dbReference>
<feature type="chain" id="PRO_5015646401" description="Antifreeze protein" evidence="1">
    <location>
        <begin position="29"/>
        <end position="151"/>
    </location>
</feature>
<dbReference type="AlphaFoldDB" id="A0A2S9JDZ6"/>
<dbReference type="Proteomes" id="UP000238563">
    <property type="component" value="Unassembled WGS sequence"/>
</dbReference>
<name>A0A2S9JDZ6_9HYPH</name>
<sequence>MVGREFKHLLPALAAAIVLLAGGVPAQAVSMKECSAKYKAAQAAGSAKSWNEFRKEECAKAPFAAVGDEAQGAGTQAAPKGSETAGVTKSPVFPSAVSSKFAAEKPARARMHTCLEQYHINKDNNTLGGMRWIEKGGGYYKLCNARLKGTT</sequence>
<feature type="signal peptide" evidence="1">
    <location>
        <begin position="1"/>
        <end position="28"/>
    </location>
</feature>